<dbReference type="Pfam" id="PF13411">
    <property type="entry name" value="MerR_1"/>
    <property type="match status" value="1"/>
</dbReference>
<dbReference type="AlphaFoldDB" id="A0A7V4U2S9"/>
<keyword evidence="1" id="KW-0238">DNA-binding</keyword>
<dbReference type="PROSITE" id="PS50937">
    <property type="entry name" value="HTH_MERR_2"/>
    <property type="match status" value="1"/>
</dbReference>
<gene>
    <name evidence="3" type="ORF">ENK44_13645</name>
</gene>
<proteinExistence type="predicted"/>
<dbReference type="SMART" id="SM00422">
    <property type="entry name" value="HTH_MERR"/>
    <property type="match status" value="1"/>
</dbReference>
<evidence type="ECO:0000313" key="3">
    <source>
        <dbReference type="EMBL" id="HGY56744.1"/>
    </source>
</evidence>
<dbReference type="PANTHER" id="PTHR30204:SF58">
    <property type="entry name" value="HTH-TYPE TRANSCRIPTIONAL REGULATOR YFMP"/>
    <property type="match status" value="1"/>
</dbReference>
<dbReference type="EMBL" id="DRQG01000128">
    <property type="protein sequence ID" value="HGY56744.1"/>
    <property type="molecule type" value="Genomic_DNA"/>
</dbReference>
<evidence type="ECO:0000259" key="2">
    <source>
        <dbReference type="PROSITE" id="PS50937"/>
    </source>
</evidence>
<dbReference type="PROSITE" id="PS00552">
    <property type="entry name" value="HTH_MERR_1"/>
    <property type="match status" value="1"/>
</dbReference>
<dbReference type="PRINTS" id="PR00040">
    <property type="entry name" value="HTHMERR"/>
</dbReference>
<name>A0A7V4U2S9_CALAY</name>
<comment type="caution">
    <text evidence="3">The sequence shown here is derived from an EMBL/GenBank/DDBJ whole genome shotgun (WGS) entry which is preliminary data.</text>
</comment>
<feature type="domain" description="HTH merR-type" evidence="2">
    <location>
        <begin position="8"/>
        <end position="77"/>
    </location>
</feature>
<dbReference type="Proteomes" id="UP000885779">
    <property type="component" value="Unassembled WGS sequence"/>
</dbReference>
<reference evidence="3" key="1">
    <citation type="journal article" date="2020" name="mSystems">
        <title>Genome- and Community-Level Interaction Insights into Carbon Utilization and Element Cycling Functions of Hydrothermarchaeota in Hydrothermal Sediment.</title>
        <authorList>
            <person name="Zhou Z."/>
            <person name="Liu Y."/>
            <person name="Xu W."/>
            <person name="Pan J."/>
            <person name="Luo Z.H."/>
            <person name="Li M."/>
        </authorList>
    </citation>
    <scope>NUCLEOTIDE SEQUENCE [LARGE SCALE GENOMIC DNA]</scope>
    <source>
        <strain evidence="3">HyVt-577</strain>
    </source>
</reference>
<accession>A0A7V4U2S9</accession>
<sequence length="141" mass="16212">MIDKYSPVFSISVVAKMINVSVQTVRLYEEKGLILPYKSNKGTRKYSLHDVNRLKIIRRMITTQGLNLNGVRLLLSFIPCWCFKGGFDEDCQQCPAGSVTFEPCWTLENVGKKCLNQDCRACPVYRLEINEKNIKDFLARQ</sequence>
<protein>
    <submittedName>
        <fullName evidence="3">MerR family transcriptional regulator</fullName>
    </submittedName>
</protein>
<dbReference type="GO" id="GO:0003700">
    <property type="term" value="F:DNA-binding transcription factor activity"/>
    <property type="evidence" value="ECO:0007669"/>
    <property type="project" value="InterPro"/>
</dbReference>
<dbReference type="InterPro" id="IPR009061">
    <property type="entry name" value="DNA-bd_dom_put_sf"/>
</dbReference>
<dbReference type="InterPro" id="IPR000551">
    <property type="entry name" value="MerR-type_HTH_dom"/>
</dbReference>
<dbReference type="InterPro" id="IPR047057">
    <property type="entry name" value="MerR_fam"/>
</dbReference>
<evidence type="ECO:0000256" key="1">
    <source>
        <dbReference type="ARBA" id="ARBA00023125"/>
    </source>
</evidence>
<dbReference type="GO" id="GO:0003677">
    <property type="term" value="F:DNA binding"/>
    <property type="evidence" value="ECO:0007669"/>
    <property type="project" value="UniProtKB-KW"/>
</dbReference>
<dbReference type="SUPFAM" id="SSF46955">
    <property type="entry name" value="Putative DNA-binding domain"/>
    <property type="match status" value="1"/>
</dbReference>
<dbReference type="PANTHER" id="PTHR30204">
    <property type="entry name" value="REDOX-CYCLING DRUG-SENSING TRANSCRIPTIONAL ACTIVATOR SOXR"/>
    <property type="match status" value="1"/>
</dbReference>
<dbReference type="Gene3D" id="1.10.1660.10">
    <property type="match status" value="1"/>
</dbReference>
<organism evidence="3">
    <name type="scientific">Caldithrix abyssi</name>
    <dbReference type="NCBI Taxonomy" id="187145"/>
    <lineage>
        <taxon>Bacteria</taxon>
        <taxon>Pseudomonadati</taxon>
        <taxon>Calditrichota</taxon>
        <taxon>Calditrichia</taxon>
        <taxon>Calditrichales</taxon>
        <taxon>Calditrichaceae</taxon>
        <taxon>Caldithrix</taxon>
    </lineage>
</organism>